<reference evidence="3" key="1">
    <citation type="submission" date="2016-10" db="EMBL/GenBank/DDBJ databases">
        <authorList>
            <person name="Varghese N."/>
            <person name="Submissions S."/>
        </authorList>
    </citation>
    <scope>NUCLEOTIDE SEQUENCE [LARGE SCALE GENOMIC DNA]</scope>
    <source>
        <strain evidence="3">DSM 3695</strain>
    </source>
</reference>
<evidence type="ECO:0000259" key="1">
    <source>
        <dbReference type="Pfam" id="PF13229"/>
    </source>
</evidence>
<dbReference type="OrthoDB" id="3333873at2"/>
<dbReference type="Proteomes" id="UP000199310">
    <property type="component" value="Unassembled WGS sequence"/>
</dbReference>
<dbReference type="STRING" id="29529.SAMN04488122_4275"/>
<dbReference type="Gene3D" id="2.160.20.10">
    <property type="entry name" value="Single-stranded right-handed beta-helix, Pectin lyase-like"/>
    <property type="match status" value="1"/>
</dbReference>
<sequence length="525" mass="56462">MKKMKTVLSLPGVLLLQMVLLCSCYKVLVNPSYPHGAGLVTTTRYYVDNNGSDTSNGLTPATAWKTLGKVNSMTFQPGDSVLFKRGNSWTGSLIIKSAGTSSARITFSAYGSGDKPRIVGNNSTLSAVLIQDARYLTFENFDVSHPRAVRPPDISLCGIYVALATNGIYPGIIIKNNHIHDVEGMPITNRHLQAGIFVRSNAAQAYLDSLLIEGNTLSRCSSRGIMMGDGSNKDTAFYNNNVVIRQNVIDSTALEGIIVYTAKNVLIEHNRVLNAGAYTLGVPMNSIVLAGLWGRGKNTTIRYNEVAYTRLTNPVPYSSMDSEAFDIDLSTPGYTIIEYNYSHDNEGGFFLHMGDPGPAFTYGIVRYNISQNDGNGFGNRVFELHEHPGGKVVPIYVYNNTFYNTTKIGVLDRAGGAGIHPGLEFRNNIFYAPAFQLDDQTHMIYDHNAYYQGLKAASDSNAITANPLLVAPGTGGNGINTVNGYKLSPGSPATGTGLLISNNGGKDFFGAPVSATMAPAIGAAE</sequence>
<dbReference type="SMART" id="SM00710">
    <property type="entry name" value="PbH1"/>
    <property type="match status" value="7"/>
</dbReference>
<dbReference type="InterPro" id="IPR039448">
    <property type="entry name" value="Beta_helix"/>
</dbReference>
<evidence type="ECO:0000313" key="2">
    <source>
        <dbReference type="EMBL" id="SEW51516.1"/>
    </source>
</evidence>
<dbReference type="SUPFAM" id="SSF51126">
    <property type="entry name" value="Pectin lyase-like"/>
    <property type="match status" value="1"/>
</dbReference>
<accession>A0A1I0S703</accession>
<dbReference type="EMBL" id="FOJG01000002">
    <property type="protein sequence ID" value="SEW51516.1"/>
    <property type="molecule type" value="Genomic_DNA"/>
</dbReference>
<dbReference type="PROSITE" id="PS51257">
    <property type="entry name" value="PROKAR_LIPOPROTEIN"/>
    <property type="match status" value="1"/>
</dbReference>
<dbReference type="RefSeq" id="WP_089897842.1">
    <property type="nucleotide sequence ID" value="NZ_FOJG01000002.1"/>
</dbReference>
<protein>
    <submittedName>
        <fullName evidence="2">Right handed beta helix region</fullName>
    </submittedName>
</protein>
<proteinExistence type="predicted"/>
<dbReference type="AlphaFoldDB" id="A0A1I0S703"/>
<feature type="domain" description="Right handed beta helix" evidence="1">
    <location>
        <begin position="125"/>
        <end position="287"/>
    </location>
</feature>
<dbReference type="Pfam" id="PF13229">
    <property type="entry name" value="Beta_helix"/>
    <property type="match status" value="1"/>
</dbReference>
<evidence type="ECO:0000313" key="3">
    <source>
        <dbReference type="Proteomes" id="UP000199310"/>
    </source>
</evidence>
<dbReference type="InterPro" id="IPR011050">
    <property type="entry name" value="Pectin_lyase_fold/virulence"/>
</dbReference>
<gene>
    <name evidence="2" type="ORF">SAMN04488122_4275</name>
</gene>
<name>A0A1I0S703_9BACT</name>
<dbReference type="InterPro" id="IPR012334">
    <property type="entry name" value="Pectin_lyas_fold"/>
</dbReference>
<dbReference type="InterPro" id="IPR006626">
    <property type="entry name" value="PbH1"/>
</dbReference>
<keyword evidence="3" id="KW-1185">Reference proteome</keyword>
<organism evidence="2 3">
    <name type="scientific">Chitinophaga arvensicola</name>
    <dbReference type="NCBI Taxonomy" id="29529"/>
    <lineage>
        <taxon>Bacteria</taxon>
        <taxon>Pseudomonadati</taxon>
        <taxon>Bacteroidota</taxon>
        <taxon>Chitinophagia</taxon>
        <taxon>Chitinophagales</taxon>
        <taxon>Chitinophagaceae</taxon>
        <taxon>Chitinophaga</taxon>
    </lineage>
</organism>